<dbReference type="AlphaFoldDB" id="A0A914XF80"/>
<organism evidence="1 2">
    <name type="scientific">Plectus sambesii</name>
    <dbReference type="NCBI Taxonomy" id="2011161"/>
    <lineage>
        <taxon>Eukaryota</taxon>
        <taxon>Metazoa</taxon>
        <taxon>Ecdysozoa</taxon>
        <taxon>Nematoda</taxon>
        <taxon>Chromadorea</taxon>
        <taxon>Plectida</taxon>
        <taxon>Plectina</taxon>
        <taxon>Plectoidea</taxon>
        <taxon>Plectidae</taxon>
        <taxon>Plectus</taxon>
    </lineage>
</organism>
<reference evidence="2" key="1">
    <citation type="submission" date="2022-11" db="UniProtKB">
        <authorList>
            <consortium name="WormBaseParasite"/>
        </authorList>
    </citation>
    <scope>IDENTIFICATION</scope>
</reference>
<sequence>DVLCLSGLDHDLVSHNDLAGQAYVHLARIAKIDGVSHDDLPTQAIAVPLAVPHNGTEFGPFQVLKERSSRDPEAKQVYRYQKYISDYKMLPPSAKDETESPYSAGFQEHLRDIVSVQKEKLRNILQSYKPERLANGS</sequence>
<protein>
    <submittedName>
        <fullName evidence="2">Uncharacterized protein</fullName>
    </submittedName>
</protein>
<evidence type="ECO:0000313" key="2">
    <source>
        <dbReference type="WBParaSite" id="PSAMB.scaffold7789size7103.g30528.t1"/>
    </source>
</evidence>
<dbReference type="Proteomes" id="UP000887566">
    <property type="component" value="Unplaced"/>
</dbReference>
<accession>A0A914XF80</accession>
<name>A0A914XF80_9BILA</name>
<evidence type="ECO:0000313" key="1">
    <source>
        <dbReference type="Proteomes" id="UP000887566"/>
    </source>
</evidence>
<keyword evidence="1" id="KW-1185">Reference proteome</keyword>
<proteinExistence type="predicted"/>
<dbReference type="WBParaSite" id="PSAMB.scaffold7789size7103.g30528.t1">
    <property type="protein sequence ID" value="PSAMB.scaffold7789size7103.g30528.t1"/>
    <property type="gene ID" value="PSAMB.scaffold7789size7103.g30528"/>
</dbReference>